<dbReference type="AlphaFoldDB" id="A0A7S3QH89"/>
<accession>A0A7S3QH89</accession>
<evidence type="ECO:0000313" key="1">
    <source>
        <dbReference type="EMBL" id="CAE0477121.1"/>
    </source>
</evidence>
<sequence length="124" mass="14084">MKHRDHHLNGNDLLYQSRHSRTKIRQSTHDGKGAISVSYVSYHTGSLPTSSQLTWPDGQEAEGIHTTYSSQNITLFDTELTSKIAKLSKHNITRNKMTPSSASLTMASSSPDYHYHYYYHSIDE</sequence>
<reference evidence="1" key="1">
    <citation type="submission" date="2021-01" db="EMBL/GenBank/DDBJ databases">
        <authorList>
            <person name="Corre E."/>
            <person name="Pelletier E."/>
            <person name="Niang G."/>
            <person name="Scheremetjew M."/>
            <person name="Finn R."/>
            <person name="Kale V."/>
            <person name="Holt S."/>
            <person name="Cochrane G."/>
            <person name="Meng A."/>
            <person name="Brown T."/>
            <person name="Cohen L."/>
        </authorList>
    </citation>
    <scope>NUCLEOTIDE SEQUENCE</scope>
    <source>
        <strain evidence="1">MM31A-1</strain>
    </source>
</reference>
<protein>
    <submittedName>
        <fullName evidence="1">Uncharacterized protein</fullName>
    </submittedName>
</protein>
<dbReference type="EMBL" id="HBIO01028667">
    <property type="protein sequence ID" value="CAE0477121.1"/>
    <property type="molecule type" value="Transcribed_RNA"/>
</dbReference>
<organism evidence="1">
    <name type="scientific">Chaetoceros debilis</name>
    <dbReference type="NCBI Taxonomy" id="122233"/>
    <lineage>
        <taxon>Eukaryota</taxon>
        <taxon>Sar</taxon>
        <taxon>Stramenopiles</taxon>
        <taxon>Ochrophyta</taxon>
        <taxon>Bacillariophyta</taxon>
        <taxon>Coscinodiscophyceae</taxon>
        <taxon>Chaetocerotophycidae</taxon>
        <taxon>Chaetocerotales</taxon>
        <taxon>Chaetocerotaceae</taxon>
        <taxon>Chaetoceros</taxon>
    </lineage>
</organism>
<proteinExistence type="predicted"/>
<gene>
    <name evidence="1" type="ORF">CDEB00056_LOCUS21974</name>
</gene>
<name>A0A7S3QH89_9STRA</name>